<organism evidence="10 11">
    <name type="scientific">Labilithrix luteola</name>
    <dbReference type="NCBI Taxonomy" id="1391654"/>
    <lineage>
        <taxon>Bacteria</taxon>
        <taxon>Pseudomonadati</taxon>
        <taxon>Myxococcota</taxon>
        <taxon>Polyangia</taxon>
        <taxon>Polyangiales</taxon>
        <taxon>Labilitrichaceae</taxon>
        <taxon>Labilithrix</taxon>
    </lineage>
</organism>
<dbReference type="NCBIfam" id="TIGR00688">
    <property type="entry name" value="rarD"/>
    <property type="match status" value="1"/>
</dbReference>
<feature type="transmembrane region" description="Helical" evidence="8">
    <location>
        <begin position="124"/>
        <end position="141"/>
    </location>
</feature>
<proteinExistence type="inferred from homology"/>
<protein>
    <submittedName>
        <fullName evidence="10">Protein rarD</fullName>
    </submittedName>
</protein>
<dbReference type="InterPro" id="IPR000620">
    <property type="entry name" value="EamA_dom"/>
</dbReference>
<keyword evidence="3" id="KW-0813">Transport</keyword>
<feature type="transmembrane region" description="Helical" evidence="8">
    <location>
        <begin position="147"/>
        <end position="163"/>
    </location>
</feature>
<evidence type="ECO:0000313" key="11">
    <source>
        <dbReference type="Proteomes" id="UP000064967"/>
    </source>
</evidence>
<evidence type="ECO:0000256" key="2">
    <source>
        <dbReference type="ARBA" id="ARBA00007362"/>
    </source>
</evidence>
<evidence type="ECO:0000256" key="5">
    <source>
        <dbReference type="ARBA" id="ARBA00022692"/>
    </source>
</evidence>
<dbReference type="PANTHER" id="PTHR22911:SF137">
    <property type="entry name" value="SOLUTE CARRIER FAMILY 35 MEMBER G2-RELATED"/>
    <property type="match status" value="1"/>
</dbReference>
<feature type="transmembrane region" description="Helical" evidence="8">
    <location>
        <begin position="37"/>
        <end position="57"/>
    </location>
</feature>
<keyword evidence="4" id="KW-1003">Cell membrane</keyword>
<dbReference type="RefSeq" id="WP_146645321.1">
    <property type="nucleotide sequence ID" value="NZ_CP012333.1"/>
</dbReference>
<dbReference type="OrthoDB" id="369870at2"/>
<keyword evidence="11" id="KW-1185">Reference proteome</keyword>
<reference evidence="10 11" key="1">
    <citation type="submission" date="2015-08" db="EMBL/GenBank/DDBJ databases">
        <authorList>
            <person name="Babu N.S."/>
            <person name="Beckwith C.J."/>
            <person name="Beseler K.G."/>
            <person name="Brison A."/>
            <person name="Carone J.V."/>
            <person name="Caskin T.P."/>
            <person name="Diamond M."/>
            <person name="Durham M.E."/>
            <person name="Foxe J.M."/>
            <person name="Go M."/>
            <person name="Henderson B.A."/>
            <person name="Jones I.B."/>
            <person name="McGettigan J.A."/>
            <person name="Micheletti S.J."/>
            <person name="Nasrallah M.E."/>
            <person name="Ortiz D."/>
            <person name="Piller C.R."/>
            <person name="Privatt S.R."/>
            <person name="Schneider S.L."/>
            <person name="Sharp S."/>
            <person name="Smith T.C."/>
            <person name="Stanton J.D."/>
            <person name="Ullery H.E."/>
            <person name="Wilson R.J."/>
            <person name="Serrano M.G."/>
            <person name="Buck G."/>
            <person name="Lee V."/>
            <person name="Wang Y."/>
            <person name="Carvalho R."/>
            <person name="Voegtly L."/>
            <person name="Shi R."/>
            <person name="Duckworth R."/>
            <person name="Johnson A."/>
            <person name="Loviza R."/>
            <person name="Walstead R."/>
            <person name="Shah Z."/>
            <person name="Kiflezghi M."/>
            <person name="Wade K."/>
            <person name="Ball S.L."/>
            <person name="Bradley K.W."/>
            <person name="Asai D.J."/>
            <person name="Bowman C.A."/>
            <person name="Russell D.A."/>
            <person name="Pope W.H."/>
            <person name="Jacobs-Sera D."/>
            <person name="Hendrix R.W."/>
            <person name="Hatfull G.F."/>
        </authorList>
    </citation>
    <scope>NUCLEOTIDE SEQUENCE [LARGE SCALE GENOMIC DNA]</scope>
    <source>
        <strain evidence="10 11">DSM 27648</strain>
    </source>
</reference>
<dbReference type="SUPFAM" id="SSF103481">
    <property type="entry name" value="Multidrug resistance efflux transporter EmrE"/>
    <property type="match status" value="2"/>
</dbReference>
<dbReference type="PATRIC" id="fig|1391654.3.peg.282"/>
<dbReference type="Pfam" id="PF00892">
    <property type="entry name" value="EamA"/>
    <property type="match status" value="1"/>
</dbReference>
<dbReference type="InterPro" id="IPR037185">
    <property type="entry name" value="EmrE-like"/>
</dbReference>
<dbReference type="KEGG" id="llu:AKJ09_00268"/>
<comment type="subcellular location">
    <subcellularLocation>
        <location evidence="1">Cell membrane</location>
        <topology evidence="1">Multi-pass membrane protein</topology>
    </subcellularLocation>
</comment>
<feature type="domain" description="EamA" evidence="9">
    <location>
        <begin position="6"/>
        <end position="140"/>
    </location>
</feature>
<comment type="similarity">
    <text evidence="2">Belongs to the EamA transporter family.</text>
</comment>
<feature type="transmembrane region" description="Helical" evidence="8">
    <location>
        <begin position="100"/>
        <end position="117"/>
    </location>
</feature>
<dbReference type="InterPro" id="IPR004626">
    <property type="entry name" value="RarD"/>
</dbReference>
<evidence type="ECO:0000256" key="4">
    <source>
        <dbReference type="ARBA" id="ARBA00022475"/>
    </source>
</evidence>
<evidence type="ECO:0000256" key="8">
    <source>
        <dbReference type="SAM" id="Phobius"/>
    </source>
</evidence>
<dbReference type="AlphaFoldDB" id="A0A0K1PKG9"/>
<feature type="transmembrane region" description="Helical" evidence="8">
    <location>
        <begin position="240"/>
        <end position="260"/>
    </location>
</feature>
<evidence type="ECO:0000256" key="1">
    <source>
        <dbReference type="ARBA" id="ARBA00004651"/>
    </source>
</evidence>
<dbReference type="STRING" id="1391654.AKJ09_00268"/>
<feature type="transmembrane region" description="Helical" evidence="8">
    <location>
        <begin position="266"/>
        <end position="285"/>
    </location>
</feature>
<dbReference type="Proteomes" id="UP000064967">
    <property type="component" value="Chromosome"/>
</dbReference>
<dbReference type="PANTHER" id="PTHR22911">
    <property type="entry name" value="ACYL-MALONYL CONDENSING ENZYME-RELATED"/>
    <property type="match status" value="1"/>
</dbReference>
<name>A0A0K1PKG9_9BACT</name>
<feature type="transmembrane region" description="Helical" evidence="8">
    <location>
        <begin position="205"/>
        <end position="228"/>
    </location>
</feature>
<evidence type="ECO:0000256" key="3">
    <source>
        <dbReference type="ARBA" id="ARBA00022448"/>
    </source>
</evidence>
<feature type="transmembrane region" description="Helical" evidence="8">
    <location>
        <begin position="69"/>
        <end position="88"/>
    </location>
</feature>
<gene>
    <name evidence="10" type="ORF">AKJ09_00268</name>
</gene>
<accession>A0A0K1PKG9</accession>
<evidence type="ECO:0000313" key="10">
    <source>
        <dbReference type="EMBL" id="AKU93604.1"/>
    </source>
</evidence>
<evidence type="ECO:0000259" key="9">
    <source>
        <dbReference type="Pfam" id="PF00892"/>
    </source>
</evidence>
<dbReference type="GO" id="GO:0005886">
    <property type="term" value="C:plasma membrane"/>
    <property type="evidence" value="ECO:0007669"/>
    <property type="project" value="UniProtKB-SubCell"/>
</dbReference>
<dbReference type="EMBL" id="CP012333">
    <property type="protein sequence ID" value="AKU93604.1"/>
    <property type="molecule type" value="Genomic_DNA"/>
</dbReference>
<feature type="transmembrane region" description="Helical" evidence="8">
    <location>
        <begin position="7"/>
        <end position="25"/>
    </location>
</feature>
<evidence type="ECO:0000256" key="6">
    <source>
        <dbReference type="ARBA" id="ARBA00022989"/>
    </source>
</evidence>
<feature type="transmembrane region" description="Helical" evidence="8">
    <location>
        <begin position="175"/>
        <end position="193"/>
    </location>
</feature>
<keyword evidence="7 8" id="KW-0472">Membrane</keyword>
<sequence length="296" mass="31941">MSEQRRGVLMGVSAYVLWGIFPLYWPLLRPAKAIEILAHRITWSLLFVGFLLVRSGGLAKLRSLDKGRIRTLAAASCFIALNWGVYIWAVNHGHVLETSLGYFINPLVTMLLGVVVLREHLRRPQWIAIGLAGLAVAILTIDYGQPPWIAIVLALTFGGYGLLKKRAGVGAVEGLAVETALLFAPAVGYLASLEANGTGVFGHGSWTTTALLVSSGIVTAVPLLLFAGSANRMPLSMLGPLQYISPTLQFLCGVLAFHEAMPPSRWIGFLLVWSALGIFAADGVVRTRALERTIAR</sequence>
<evidence type="ECO:0000256" key="7">
    <source>
        <dbReference type="ARBA" id="ARBA00023136"/>
    </source>
</evidence>
<keyword evidence="5 8" id="KW-0812">Transmembrane</keyword>
<keyword evidence="6 8" id="KW-1133">Transmembrane helix</keyword>